<proteinExistence type="predicted"/>
<dbReference type="AlphaFoldDB" id="A0A0C9TAU5"/>
<evidence type="ECO:0000313" key="1">
    <source>
        <dbReference type="EMBL" id="KIJ12685.1"/>
    </source>
</evidence>
<protein>
    <submittedName>
        <fullName evidence="1">Unplaced genomic scaffold PAXINscaffold_38, whole genome shotgun sequence</fullName>
    </submittedName>
</protein>
<organism evidence="1 2">
    <name type="scientific">Paxillus involutus ATCC 200175</name>
    <dbReference type="NCBI Taxonomy" id="664439"/>
    <lineage>
        <taxon>Eukaryota</taxon>
        <taxon>Fungi</taxon>
        <taxon>Dikarya</taxon>
        <taxon>Basidiomycota</taxon>
        <taxon>Agaricomycotina</taxon>
        <taxon>Agaricomycetes</taxon>
        <taxon>Agaricomycetidae</taxon>
        <taxon>Boletales</taxon>
        <taxon>Paxilineae</taxon>
        <taxon>Paxillaceae</taxon>
        <taxon>Paxillus</taxon>
    </lineage>
</organism>
<feature type="non-terminal residue" evidence="1">
    <location>
        <position position="1"/>
    </location>
</feature>
<evidence type="ECO:0000313" key="2">
    <source>
        <dbReference type="Proteomes" id="UP000053647"/>
    </source>
</evidence>
<dbReference type="OrthoDB" id="3048541at2759"/>
<reference evidence="2" key="2">
    <citation type="submission" date="2015-01" db="EMBL/GenBank/DDBJ databases">
        <title>Evolutionary Origins and Diversification of the Mycorrhizal Mutualists.</title>
        <authorList>
            <consortium name="DOE Joint Genome Institute"/>
            <consortium name="Mycorrhizal Genomics Consortium"/>
            <person name="Kohler A."/>
            <person name="Kuo A."/>
            <person name="Nagy L.G."/>
            <person name="Floudas D."/>
            <person name="Copeland A."/>
            <person name="Barry K.W."/>
            <person name="Cichocki N."/>
            <person name="Veneault-Fourrey C."/>
            <person name="LaButti K."/>
            <person name="Lindquist E.A."/>
            <person name="Lipzen A."/>
            <person name="Lundell T."/>
            <person name="Morin E."/>
            <person name="Murat C."/>
            <person name="Riley R."/>
            <person name="Ohm R."/>
            <person name="Sun H."/>
            <person name="Tunlid A."/>
            <person name="Henrissat B."/>
            <person name="Grigoriev I.V."/>
            <person name="Hibbett D.S."/>
            <person name="Martin F."/>
        </authorList>
    </citation>
    <scope>NUCLEOTIDE SEQUENCE [LARGE SCALE GENOMIC DNA]</scope>
    <source>
        <strain evidence="2">ATCC 200175</strain>
    </source>
</reference>
<dbReference type="HOGENOM" id="CLU_051549_0_0_1"/>
<dbReference type="Proteomes" id="UP000053647">
    <property type="component" value="Unassembled WGS sequence"/>
</dbReference>
<dbReference type="EMBL" id="KN819360">
    <property type="protein sequence ID" value="KIJ12685.1"/>
    <property type="molecule type" value="Genomic_DNA"/>
</dbReference>
<sequence>GVSLLIDETACEEAAVYMMKANCVAGFCWLHMHHIDPALNNYQFTLNITASLKEGTVHLGKELTVCGAHIFSEDRFYPLLVAPTCKQGDTSDMEHIFKTVMDAWHIMGADSKVGRSFATDGDSTRRKGGHKLFMSLKIPITSPLYGILSNMPGINLLTSPGNLVTLDFDYKHVFKSKSVV</sequence>
<accession>A0A0C9TAU5</accession>
<name>A0A0C9TAU5_PAXIN</name>
<reference evidence="1 2" key="1">
    <citation type="submission" date="2014-06" db="EMBL/GenBank/DDBJ databases">
        <authorList>
            <consortium name="DOE Joint Genome Institute"/>
            <person name="Kuo A."/>
            <person name="Kohler A."/>
            <person name="Nagy L.G."/>
            <person name="Floudas D."/>
            <person name="Copeland A."/>
            <person name="Barry K.W."/>
            <person name="Cichocki N."/>
            <person name="Veneault-Fourrey C."/>
            <person name="LaButti K."/>
            <person name="Lindquist E.A."/>
            <person name="Lipzen A."/>
            <person name="Lundell T."/>
            <person name="Morin E."/>
            <person name="Murat C."/>
            <person name="Sun H."/>
            <person name="Tunlid A."/>
            <person name="Henrissat B."/>
            <person name="Grigoriev I.V."/>
            <person name="Hibbett D.S."/>
            <person name="Martin F."/>
            <person name="Nordberg H.P."/>
            <person name="Cantor M.N."/>
            <person name="Hua S.X."/>
        </authorList>
    </citation>
    <scope>NUCLEOTIDE SEQUENCE [LARGE SCALE GENOMIC DNA]</scope>
    <source>
        <strain evidence="1 2">ATCC 200175</strain>
    </source>
</reference>
<keyword evidence="2" id="KW-1185">Reference proteome</keyword>
<gene>
    <name evidence="1" type="ORF">PAXINDRAFT_82508</name>
</gene>